<reference evidence="6 7" key="1">
    <citation type="journal article" date="2013" name="BMC Genomics">
        <title>The genome and transcriptome of the pine saprophyte Ophiostoma piceae, and a comparison with the bark beetle-associated pine pathogen Grosmannia clavigera.</title>
        <authorList>
            <person name="Haridas S."/>
            <person name="Wang Y."/>
            <person name="Lim L."/>
            <person name="Massoumi Alamouti S."/>
            <person name="Jackman S."/>
            <person name="Docking R."/>
            <person name="Robertson G."/>
            <person name="Birol I."/>
            <person name="Bohlmann J."/>
            <person name="Breuil C."/>
        </authorList>
    </citation>
    <scope>NUCLEOTIDE SEQUENCE [LARGE SCALE GENOMIC DNA]</scope>
    <source>
        <strain evidence="6 7">UAMH 11346</strain>
    </source>
</reference>
<keyword evidence="2" id="KW-0813">Transport</keyword>
<dbReference type="GO" id="GO:0016020">
    <property type="term" value="C:membrane"/>
    <property type="evidence" value="ECO:0007669"/>
    <property type="project" value="TreeGrafter"/>
</dbReference>
<evidence type="ECO:0000313" key="7">
    <source>
        <dbReference type="Proteomes" id="UP000016923"/>
    </source>
</evidence>
<evidence type="ECO:0000256" key="2">
    <source>
        <dbReference type="ARBA" id="ARBA00022448"/>
    </source>
</evidence>
<keyword evidence="4" id="KW-1133">Transmembrane helix</keyword>
<dbReference type="STRING" id="1262450.S3C7C7"/>
<protein>
    <submittedName>
        <fullName evidence="6">Uncharacterized protein</fullName>
    </submittedName>
</protein>
<comment type="similarity">
    <text evidence="1">Belongs to the mitochondrial carrier (TC 2.A.29) family.</text>
</comment>
<evidence type="ECO:0000256" key="1">
    <source>
        <dbReference type="ARBA" id="ARBA00006375"/>
    </source>
</evidence>
<dbReference type="eggNOG" id="ENOG502RUGJ">
    <property type="taxonomic scope" value="Eukaryota"/>
</dbReference>
<dbReference type="PANTHER" id="PTHR45939:SF2">
    <property type="entry name" value="CARRIER PROTEIN, PUTATIVE (AFU_ORTHOLOGUE AFUA_2G13870)-RELATED"/>
    <property type="match status" value="1"/>
</dbReference>
<dbReference type="VEuPathDB" id="FungiDB:F503_07230"/>
<evidence type="ECO:0000256" key="5">
    <source>
        <dbReference type="SAM" id="MobiDB-lite"/>
    </source>
</evidence>
<accession>S3C7C7</accession>
<dbReference type="PANTHER" id="PTHR45939">
    <property type="entry name" value="PEROXISOMAL MEMBRANE PROTEIN PMP34-RELATED"/>
    <property type="match status" value="1"/>
</dbReference>
<keyword evidence="4" id="KW-0812">Transmembrane</keyword>
<feature type="compositionally biased region" description="Basic and acidic residues" evidence="5">
    <location>
        <begin position="81"/>
        <end position="97"/>
    </location>
</feature>
<dbReference type="HOGENOM" id="CLU_578929_0_0_1"/>
<feature type="compositionally biased region" description="Low complexity" evidence="5">
    <location>
        <begin position="363"/>
        <end position="387"/>
    </location>
</feature>
<name>S3C7C7_OPHP1</name>
<organism evidence="6 7">
    <name type="scientific">Ophiostoma piceae (strain UAMH 11346)</name>
    <name type="common">Sap stain fungus</name>
    <dbReference type="NCBI Taxonomy" id="1262450"/>
    <lineage>
        <taxon>Eukaryota</taxon>
        <taxon>Fungi</taxon>
        <taxon>Dikarya</taxon>
        <taxon>Ascomycota</taxon>
        <taxon>Pezizomycotina</taxon>
        <taxon>Sordariomycetes</taxon>
        <taxon>Sordariomycetidae</taxon>
        <taxon>Ophiostomatales</taxon>
        <taxon>Ophiostomataceae</taxon>
        <taxon>Ophiostoma</taxon>
    </lineage>
</organism>
<evidence type="ECO:0000256" key="4">
    <source>
        <dbReference type="ARBA" id="ARBA00022989"/>
    </source>
</evidence>
<keyword evidence="4" id="KW-0472">Membrane</keyword>
<dbReference type="OrthoDB" id="10305830at2759"/>
<dbReference type="AlphaFoldDB" id="S3C7C7"/>
<dbReference type="GO" id="GO:0015217">
    <property type="term" value="F:ADP transmembrane transporter activity"/>
    <property type="evidence" value="ECO:0007669"/>
    <property type="project" value="TreeGrafter"/>
</dbReference>
<feature type="region of interest" description="Disordered" evidence="5">
    <location>
        <begin position="363"/>
        <end position="417"/>
    </location>
</feature>
<evidence type="ECO:0000313" key="6">
    <source>
        <dbReference type="EMBL" id="EPE09454.1"/>
    </source>
</evidence>
<gene>
    <name evidence="6" type="ORF">F503_07230</name>
</gene>
<dbReference type="EMBL" id="KE148147">
    <property type="protein sequence ID" value="EPE09454.1"/>
    <property type="molecule type" value="Genomic_DNA"/>
</dbReference>
<dbReference type="Proteomes" id="UP000016923">
    <property type="component" value="Unassembled WGS sequence"/>
</dbReference>
<dbReference type="InterPro" id="IPR052217">
    <property type="entry name" value="Mito/Peroxisomal_Carrier"/>
</dbReference>
<proteinExistence type="inferred from homology"/>
<feature type="region of interest" description="Disordered" evidence="5">
    <location>
        <begin position="491"/>
        <end position="531"/>
    </location>
</feature>
<sequence length="550" mass="59091">MDGSEVWGGQGVEEDSMFKYGCDAASRGRQTHLCFLPSRDTSIVYYHTPDVGYTMSLSELFSFAVSGSAATAVSALVTDRVSPEERRGRPRQRDTDSSPRPIATRSAANGLIFFFTYYVAATAQFGAGASDRGTRRAATDAFLVGATASVFTRLFGPSAGPEAPAGYRWSLPALEDDAVLAIDPGLTFCVHEVLARGVAGILSKRQQQQPQSRIYGSAVVATLTTFLLAATSKAVATGLTYPLYAAAAEATERRWATRAEEEEADVPLIILEDEEDTGGWARRPHYARNRAPGKRQHNVLTVLLQMLRAGGVRSVYVDWLRAVAAAALKHGLTMALQRSIYGYILRFVLSLTSYRRTRATAAATTTTTTRAAPTASPAAITSPTTFTKPETAAPAHAPLPIMPRQPEPHPHPVDTSSPEPLLGEARTKVNTAVESWLDSSSVASKGTVDVDDSVSNISSRPRRPAATLQAQRRETVVARYGVSQRPREVAGLATSRASEPTAFYPDAAAAGRRQVSGDKGNHDFDDDDGSLIFNMVSKSPRVIKGRREGA</sequence>
<keyword evidence="3" id="KW-0677">Repeat</keyword>
<evidence type="ECO:0000256" key="3">
    <source>
        <dbReference type="ARBA" id="ARBA00022737"/>
    </source>
</evidence>
<keyword evidence="7" id="KW-1185">Reference proteome</keyword>
<feature type="region of interest" description="Disordered" evidence="5">
    <location>
        <begin position="451"/>
        <end position="471"/>
    </location>
</feature>
<feature type="region of interest" description="Disordered" evidence="5">
    <location>
        <begin position="79"/>
        <end position="103"/>
    </location>
</feature>